<evidence type="ECO:0000313" key="3">
    <source>
        <dbReference type="EMBL" id="KAG7511142.1"/>
    </source>
</evidence>
<organism evidence="3 4">
    <name type="scientific">Solea senegalensis</name>
    <name type="common">Senegalese sole</name>
    <dbReference type="NCBI Taxonomy" id="28829"/>
    <lineage>
        <taxon>Eukaryota</taxon>
        <taxon>Metazoa</taxon>
        <taxon>Chordata</taxon>
        <taxon>Craniata</taxon>
        <taxon>Vertebrata</taxon>
        <taxon>Euteleostomi</taxon>
        <taxon>Actinopterygii</taxon>
        <taxon>Neopterygii</taxon>
        <taxon>Teleostei</taxon>
        <taxon>Neoteleostei</taxon>
        <taxon>Acanthomorphata</taxon>
        <taxon>Carangaria</taxon>
        <taxon>Pleuronectiformes</taxon>
        <taxon>Pleuronectoidei</taxon>
        <taxon>Soleidae</taxon>
        <taxon>Solea</taxon>
    </lineage>
</organism>
<evidence type="ECO:0000256" key="2">
    <source>
        <dbReference type="SAM" id="MobiDB-lite"/>
    </source>
</evidence>
<dbReference type="AlphaFoldDB" id="A0AAV6S3Y9"/>
<feature type="coiled-coil region" evidence="1">
    <location>
        <begin position="68"/>
        <end position="151"/>
    </location>
</feature>
<evidence type="ECO:0000256" key="1">
    <source>
        <dbReference type="SAM" id="Coils"/>
    </source>
</evidence>
<protein>
    <submittedName>
        <fullName evidence="3">Uncharacterized protein</fullName>
    </submittedName>
</protein>
<proteinExistence type="predicted"/>
<name>A0AAV6S3Y9_SOLSE</name>
<feature type="region of interest" description="Disordered" evidence="2">
    <location>
        <begin position="1"/>
        <end position="26"/>
    </location>
</feature>
<gene>
    <name evidence="3" type="ORF">JOB18_041559</name>
</gene>
<accession>A0AAV6S3Y9</accession>
<reference evidence="3 4" key="1">
    <citation type="journal article" date="2021" name="Sci. Rep.">
        <title>Chromosome anchoring in Senegalese sole (Solea senegalensis) reveals sex-associated markers and genome rearrangements in flatfish.</title>
        <authorList>
            <person name="Guerrero-Cozar I."/>
            <person name="Gomez-Garrido J."/>
            <person name="Berbel C."/>
            <person name="Martinez-Blanch J.F."/>
            <person name="Alioto T."/>
            <person name="Claros M.G."/>
            <person name="Gagnaire P.A."/>
            <person name="Manchado M."/>
        </authorList>
    </citation>
    <scope>NUCLEOTIDE SEQUENCE [LARGE SCALE GENOMIC DNA]</scope>
    <source>
        <strain evidence="3">Sse05_10M</strain>
    </source>
</reference>
<keyword evidence="1" id="KW-0175">Coiled coil</keyword>
<keyword evidence="4" id="KW-1185">Reference proteome</keyword>
<sequence length="172" mass="19717">MFPRRLTHGDVRGLNRRNVAPTERKHSKISVQPLSLTQHNKTSVCRAVRQEKIHVHSRPVITHTHVYSVELAEKLVELAETLAELVEKLVELVEMLAELVEKPFQLAEKLVELAEKLVELVETLAQLAEKLVELVEKLVSLVEKLVELFKELAGFVEKLTEFWRIESSLSRS</sequence>
<dbReference type="EMBL" id="JAGKHQ010000008">
    <property type="protein sequence ID" value="KAG7511142.1"/>
    <property type="molecule type" value="Genomic_DNA"/>
</dbReference>
<evidence type="ECO:0000313" key="4">
    <source>
        <dbReference type="Proteomes" id="UP000693946"/>
    </source>
</evidence>
<comment type="caution">
    <text evidence="3">The sequence shown here is derived from an EMBL/GenBank/DDBJ whole genome shotgun (WGS) entry which is preliminary data.</text>
</comment>
<dbReference type="Proteomes" id="UP000693946">
    <property type="component" value="Linkage Group LG16"/>
</dbReference>